<feature type="signal peptide" evidence="1">
    <location>
        <begin position="1"/>
        <end position="19"/>
    </location>
</feature>
<reference evidence="2 3" key="1">
    <citation type="submission" date="2018-11" db="EMBL/GenBank/DDBJ databases">
        <authorList>
            <consortium name="Pathogen Informatics"/>
        </authorList>
    </citation>
    <scope>NUCLEOTIDE SEQUENCE [LARGE SCALE GENOMIC DNA]</scope>
</reference>
<evidence type="ECO:0000256" key="1">
    <source>
        <dbReference type="SAM" id="SignalP"/>
    </source>
</evidence>
<keyword evidence="1" id="KW-0732">Signal</keyword>
<dbReference type="Proteomes" id="UP000270094">
    <property type="component" value="Unassembled WGS sequence"/>
</dbReference>
<organism evidence="2 3">
    <name type="scientific">Strongylus vulgaris</name>
    <name type="common">Blood worm</name>
    <dbReference type="NCBI Taxonomy" id="40348"/>
    <lineage>
        <taxon>Eukaryota</taxon>
        <taxon>Metazoa</taxon>
        <taxon>Ecdysozoa</taxon>
        <taxon>Nematoda</taxon>
        <taxon>Chromadorea</taxon>
        <taxon>Rhabditida</taxon>
        <taxon>Rhabditina</taxon>
        <taxon>Rhabditomorpha</taxon>
        <taxon>Strongyloidea</taxon>
        <taxon>Strongylidae</taxon>
        <taxon>Strongylus</taxon>
    </lineage>
</organism>
<sequence length="215" mass="22924">MQTEFVFGLLLAAIWPASSLDREKRCACAPPIPSPCSCEVGPTPFCSCKPIIPTPSCACGLRAQMTHCKAYCQEICQPACFKSWIPLPCPSFCGSLCSRSCLPKPTFGPVAPLTTSVILPYQCPTVCQQSCMKLCAVQLLPNTCMFMCQKPCVQKCVMASPVPHEFELMAEPAFPAAVPPPPPPFADAIPLPSAAPGCMGTGCMMDNVMPSMIDP</sequence>
<protein>
    <submittedName>
        <fullName evidence="2">Uncharacterized protein</fullName>
    </submittedName>
</protein>
<accession>A0A3P7IZC2</accession>
<keyword evidence="3" id="KW-1185">Reference proteome</keyword>
<evidence type="ECO:0000313" key="3">
    <source>
        <dbReference type="Proteomes" id="UP000270094"/>
    </source>
</evidence>
<evidence type="ECO:0000313" key="2">
    <source>
        <dbReference type="EMBL" id="VDM75916.1"/>
    </source>
</evidence>
<gene>
    <name evidence="2" type="ORF">SVUK_LOCUS10914</name>
</gene>
<name>A0A3P7IZC2_STRVU</name>
<dbReference type="EMBL" id="UYYB01096031">
    <property type="protein sequence ID" value="VDM75916.1"/>
    <property type="molecule type" value="Genomic_DNA"/>
</dbReference>
<feature type="chain" id="PRO_5017978241" evidence="1">
    <location>
        <begin position="20"/>
        <end position="215"/>
    </location>
</feature>
<proteinExistence type="predicted"/>
<dbReference type="OrthoDB" id="5862557at2759"/>
<dbReference type="AlphaFoldDB" id="A0A3P7IZC2"/>